<sequence length="260" mass="29231">MADFAATPRLAILFDAENVSAAIAGPMLSRLQLSRFVTIKRAYADWSRLQNGWKSVLVNYGIHAVHTPNYSAGKNSADILLTIDAMDLLHQQVSWFCIVTNDGDFTPLVHRLIGGGARVVGFGSRRAALSFISACHKYIVLEETEYTSKAAQKAALMANLQRKQSMEVLETPEQSAARARLAVMLHEIFSEASPQNHWVNLKDFHARIQRRQPDFSCRQFGQKGMVKLMESLNLFELRKVKNPTAPSQVKHELRLRLPDE</sequence>
<proteinExistence type="predicted"/>
<protein>
    <submittedName>
        <fullName evidence="3">NYN domain-containing protein</fullName>
    </submittedName>
</protein>
<comment type="caution">
    <text evidence="3">The sequence shown here is derived from an EMBL/GenBank/DDBJ whole genome shotgun (WGS) entry which is preliminary data.</text>
</comment>
<dbReference type="InterPro" id="IPR025605">
    <property type="entry name" value="OST-HTH/LOTUS_dom"/>
</dbReference>
<dbReference type="Proteomes" id="UP000707356">
    <property type="component" value="Unassembled WGS sequence"/>
</dbReference>
<dbReference type="InterPro" id="IPR021139">
    <property type="entry name" value="NYN"/>
</dbReference>
<name>A0A951P7R7_9CYAN</name>
<dbReference type="InterPro" id="IPR041966">
    <property type="entry name" value="LOTUS-like"/>
</dbReference>
<reference evidence="3" key="2">
    <citation type="journal article" date="2022" name="Microbiol. Resour. Announc.">
        <title>Metagenome Sequencing to Explore Phylogenomics of Terrestrial Cyanobacteria.</title>
        <authorList>
            <person name="Ward R.D."/>
            <person name="Stajich J.E."/>
            <person name="Johansen J.R."/>
            <person name="Huntemann M."/>
            <person name="Clum A."/>
            <person name="Foster B."/>
            <person name="Foster B."/>
            <person name="Roux S."/>
            <person name="Palaniappan K."/>
            <person name="Varghese N."/>
            <person name="Mukherjee S."/>
            <person name="Reddy T.B.K."/>
            <person name="Daum C."/>
            <person name="Copeland A."/>
            <person name="Chen I.A."/>
            <person name="Ivanova N.N."/>
            <person name="Kyrpides N.C."/>
            <person name="Shapiro N."/>
            <person name="Eloe-Fadrosh E.A."/>
            <person name="Pietrasiak N."/>
        </authorList>
    </citation>
    <scope>NUCLEOTIDE SEQUENCE</scope>
    <source>
        <strain evidence="3">GSE-TBD4-15B</strain>
    </source>
</reference>
<gene>
    <name evidence="3" type="ORF">KME07_02435</name>
</gene>
<evidence type="ECO:0000259" key="2">
    <source>
        <dbReference type="Pfam" id="PF12872"/>
    </source>
</evidence>
<feature type="domain" description="NYN" evidence="1">
    <location>
        <begin position="9"/>
        <end position="142"/>
    </location>
</feature>
<dbReference type="PANTHER" id="PTHR35811:SF1">
    <property type="entry name" value="HTH OST-TYPE DOMAIN-CONTAINING PROTEIN"/>
    <property type="match status" value="1"/>
</dbReference>
<evidence type="ECO:0000259" key="1">
    <source>
        <dbReference type="Pfam" id="PF01936"/>
    </source>
</evidence>
<evidence type="ECO:0000313" key="4">
    <source>
        <dbReference type="Proteomes" id="UP000707356"/>
    </source>
</evidence>
<dbReference type="EMBL" id="JAHHHV010000010">
    <property type="protein sequence ID" value="MBW4464284.1"/>
    <property type="molecule type" value="Genomic_DNA"/>
</dbReference>
<accession>A0A951P7R7</accession>
<dbReference type="Gene3D" id="3.40.50.1010">
    <property type="entry name" value="5'-nuclease"/>
    <property type="match status" value="1"/>
</dbReference>
<dbReference type="CDD" id="cd11297">
    <property type="entry name" value="PIN_LabA-like_N_1"/>
    <property type="match status" value="1"/>
</dbReference>
<dbReference type="Pfam" id="PF12872">
    <property type="entry name" value="OST-HTH"/>
    <property type="match status" value="1"/>
</dbReference>
<evidence type="ECO:0000313" key="3">
    <source>
        <dbReference type="EMBL" id="MBW4464284.1"/>
    </source>
</evidence>
<reference evidence="3" key="1">
    <citation type="submission" date="2021-05" db="EMBL/GenBank/DDBJ databases">
        <authorList>
            <person name="Pietrasiak N."/>
            <person name="Ward R."/>
            <person name="Stajich J.E."/>
            <person name="Kurbessoian T."/>
        </authorList>
    </citation>
    <scope>NUCLEOTIDE SEQUENCE</scope>
    <source>
        <strain evidence="3">GSE-TBD4-15B</strain>
    </source>
</reference>
<dbReference type="CDD" id="cd10146">
    <property type="entry name" value="LabA_like_C"/>
    <property type="match status" value="1"/>
</dbReference>
<dbReference type="PANTHER" id="PTHR35811">
    <property type="entry name" value="SLR1870 PROTEIN"/>
    <property type="match status" value="1"/>
</dbReference>
<feature type="domain" description="HTH OST-type" evidence="2">
    <location>
        <begin position="183"/>
        <end position="242"/>
    </location>
</feature>
<dbReference type="Gene3D" id="3.30.420.610">
    <property type="entry name" value="LOTUS domain-like"/>
    <property type="match status" value="1"/>
</dbReference>
<dbReference type="GO" id="GO:0004540">
    <property type="term" value="F:RNA nuclease activity"/>
    <property type="evidence" value="ECO:0007669"/>
    <property type="project" value="InterPro"/>
</dbReference>
<organism evidence="3 4">
    <name type="scientific">Pegethrix bostrychoides GSE-TBD4-15B</name>
    <dbReference type="NCBI Taxonomy" id="2839662"/>
    <lineage>
        <taxon>Bacteria</taxon>
        <taxon>Bacillati</taxon>
        <taxon>Cyanobacteriota</taxon>
        <taxon>Cyanophyceae</taxon>
        <taxon>Oculatellales</taxon>
        <taxon>Oculatellaceae</taxon>
        <taxon>Pegethrix</taxon>
    </lineage>
</organism>
<dbReference type="Pfam" id="PF01936">
    <property type="entry name" value="NYN"/>
    <property type="match status" value="1"/>
</dbReference>
<dbReference type="AlphaFoldDB" id="A0A951P7R7"/>